<dbReference type="Proteomes" id="UP000734854">
    <property type="component" value="Unassembled WGS sequence"/>
</dbReference>
<gene>
    <name evidence="8" type="ORF">ZIOFF_050191</name>
</gene>
<keyword evidence="6" id="KW-0812">Transmembrane</keyword>
<feature type="domain" description="U-box" evidence="7">
    <location>
        <begin position="414"/>
        <end position="488"/>
    </location>
</feature>
<feature type="transmembrane region" description="Helical" evidence="6">
    <location>
        <begin position="223"/>
        <end position="245"/>
    </location>
</feature>
<dbReference type="InterPro" id="IPR011989">
    <property type="entry name" value="ARM-like"/>
</dbReference>
<dbReference type="EC" id="2.3.2.27" evidence="5"/>
<dbReference type="InterPro" id="IPR003613">
    <property type="entry name" value="Ubox_domain"/>
</dbReference>
<dbReference type="SUPFAM" id="SSF57850">
    <property type="entry name" value="RING/U-box"/>
    <property type="match status" value="1"/>
</dbReference>
<comment type="function">
    <text evidence="5">Functions as an E3 ubiquitin ligase.</text>
</comment>
<sequence length="818" mass="90482">MNIAKNHARRIFSRRPGTQRCLIKKPEKKCSTSVFKSRTKLLNLALNTVLGKNSRITVMLEFLAHECGSWEQRSAVLRMQSGRQPLDLGLNRVSRGRMKRSNSETYDITLSIFGGVWAHGDISPEVPLWLRRTGVKGNGLVLSWCSLAGRRACFDKVLSTTDSSGDQQILEASNDISADGAEGTLDSVTRCCHLRSCWVNFVSRAWRLADISLRRWRVMEDTVEAMLIQSVVRVLFICMVVWLGLCPRSCIHVMMVDVCVRQPTIVILMPSLVRHCISRRLYGFLVPIWHWSGYDERGPMPHRHCELKEERQEVTRSTSGYAHFMESSKGTQGTKRKWHKHEKKTKSRGKKKLICTLSEISSARISTSSTKVDIYLLSRTTSWILFWYGDMNQWEVTIKGELLDEKTPEANEMSIPHLFRCPISLEIFTDPVTLSTGQTYDRPSIEKWLADGNLTCPVTMQRLTDTTLIPNHALCHLIDQWLLADAGDSCHHPVQFPDAADFSLVALRRELLSPTTLPSEKLEMARKVHVLSVESDVGRACLVQLGFFPLLLQLLFQLTPGGTLLDAEFAGALLGCVLSLSVSAPLYPLNMLKEEESTLSSLVHLFDRGNAEIKISLCHLLEVIATSSATHELCSIVVDRSPRILQILVSMLGDKLSTFKASQAAVRATAALCSSSESNRRRAIGEGAVDGLIAHLLSNCCARRNAAPALAALAALELLLGLEAGKKALLENPSGVRALVKMVFRVSTGHEGSEHALGSLLAICGESERARAAATSAGAVTQLLLLLQSQCGAASKAKSRTLLKMLRASWNGETRGLL</sequence>
<dbReference type="CDD" id="cd16664">
    <property type="entry name" value="RING-Ubox_PUB"/>
    <property type="match status" value="1"/>
</dbReference>
<dbReference type="Gene3D" id="1.25.10.10">
    <property type="entry name" value="Leucine-rich Repeat Variant"/>
    <property type="match status" value="2"/>
</dbReference>
<accession>A0A8J5FKT1</accession>
<evidence type="ECO:0000256" key="4">
    <source>
        <dbReference type="ARBA" id="ARBA00022786"/>
    </source>
</evidence>
<dbReference type="InterPro" id="IPR058678">
    <property type="entry name" value="ARM_PUB"/>
</dbReference>
<dbReference type="Pfam" id="PF04564">
    <property type="entry name" value="U-box"/>
    <property type="match status" value="1"/>
</dbReference>
<dbReference type="FunFam" id="3.30.40.10:FF:000442">
    <property type="entry name" value="RING-type E3 ubiquitin transferase"/>
    <property type="match status" value="1"/>
</dbReference>
<dbReference type="UniPathway" id="UPA00143"/>
<evidence type="ECO:0000259" key="7">
    <source>
        <dbReference type="PROSITE" id="PS51698"/>
    </source>
</evidence>
<comment type="catalytic activity">
    <reaction evidence="1 5">
        <text>S-ubiquitinyl-[E2 ubiquitin-conjugating enzyme]-L-cysteine + [acceptor protein]-L-lysine = [E2 ubiquitin-conjugating enzyme]-L-cysteine + N(6)-ubiquitinyl-[acceptor protein]-L-lysine.</text>
        <dbReference type="EC" id="2.3.2.27"/>
    </reaction>
</comment>
<keyword evidence="3 5" id="KW-0808">Transferase</keyword>
<protein>
    <recommendedName>
        <fullName evidence="5 7">U-box domain-containing protein</fullName>
        <ecNumber evidence="5">2.3.2.27</ecNumber>
    </recommendedName>
    <alternativeName>
        <fullName evidence="5">RING-type E3 ubiquitin transferase PUB</fullName>
    </alternativeName>
</protein>
<dbReference type="EMBL" id="JACMSC010000014">
    <property type="protein sequence ID" value="KAG6488933.1"/>
    <property type="molecule type" value="Genomic_DNA"/>
</dbReference>
<dbReference type="Pfam" id="PF25598">
    <property type="entry name" value="ARM_PUB"/>
    <property type="match status" value="1"/>
</dbReference>
<evidence type="ECO:0000256" key="1">
    <source>
        <dbReference type="ARBA" id="ARBA00000900"/>
    </source>
</evidence>
<comment type="caution">
    <text evidence="8">The sequence shown here is derived from an EMBL/GenBank/DDBJ whole genome shotgun (WGS) entry which is preliminary data.</text>
</comment>
<dbReference type="GO" id="GO:0016567">
    <property type="term" value="P:protein ubiquitination"/>
    <property type="evidence" value="ECO:0007669"/>
    <property type="project" value="UniProtKB-UniRule"/>
</dbReference>
<dbReference type="InterPro" id="IPR016024">
    <property type="entry name" value="ARM-type_fold"/>
</dbReference>
<dbReference type="PANTHER" id="PTHR22849">
    <property type="entry name" value="WDSAM1 PROTEIN"/>
    <property type="match status" value="1"/>
</dbReference>
<dbReference type="InterPro" id="IPR045210">
    <property type="entry name" value="RING-Ubox_PUB"/>
</dbReference>
<dbReference type="PANTHER" id="PTHR22849:SF103">
    <property type="entry name" value="U-BOX DOMAIN-CONTAINING PROTEIN"/>
    <property type="match status" value="1"/>
</dbReference>
<dbReference type="AlphaFoldDB" id="A0A8J5FKT1"/>
<dbReference type="PROSITE" id="PS51698">
    <property type="entry name" value="U_BOX"/>
    <property type="match status" value="1"/>
</dbReference>
<reference evidence="8 9" key="1">
    <citation type="submission" date="2020-08" db="EMBL/GenBank/DDBJ databases">
        <title>Plant Genome Project.</title>
        <authorList>
            <person name="Zhang R.-G."/>
        </authorList>
    </citation>
    <scope>NUCLEOTIDE SEQUENCE [LARGE SCALE GENOMIC DNA]</scope>
    <source>
        <tissue evidence="8">Rhizome</tissue>
    </source>
</reference>
<evidence type="ECO:0000256" key="5">
    <source>
        <dbReference type="RuleBase" id="RU369093"/>
    </source>
</evidence>
<keyword evidence="6" id="KW-1133">Transmembrane helix</keyword>
<evidence type="ECO:0000313" key="9">
    <source>
        <dbReference type="Proteomes" id="UP000734854"/>
    </source>
</evidence>
<dbReference type="GO" id="GO:0061630">
    <property type="term" value="F:ubiquitin protein ligase activity"/>
    <property type="evidence" value="ECO:0007669"/>
    <property type="project" value="UniProtKB-UniRule"/>
</dbReference>
<dbReference type="SMART" id="SM00504">
    <property type="entry name" value="Ubox"/>
    <property type="match status" value="1"/>
</dbReference>
<keyword evidence="6" id="KW-0472">Membrane</keyword>
<dbReference type="InterPro" id="IPR013083">
    <property type="entry name" value="Znf_RING/FYVE/PHD"/>
</dbReference>
<evidence type="ECO:0000256" key="6">
    <source>
        <dbReference type="SAM" id="Phobius"/>
    </source>
</evidence>
<comment type="pathway">
    <text evidence="2 5">Protein modification; protein ubiquitination.</text>
</comment>
<evidence type="ECO:0000256" key="2">
    <source>
        <dbReference type="ARBA" id="ARBA00004906"/>
    </source>
</evidence>
<organism evidence="8 9">
    <name type="scientific">Zingiber officinale</name>
    <name type="common">Ginger</name>
    <name type="synonym">Amomum zingiber</name>
    <dbReference type="NCBI Taxonomy" id="94328"/>
    <lineage>
        <taxon>Eukaryota</taxon>
        <taxon>Viridiplantae</taxon>
        <taxon>Streptophyta</taxon>
        <taxon>Embryophyta</taxon>
        <taxon>Tracheophyta</taxon>
        <taxon>Spermatophyta</taxon>
        <taxon>Magnoliopsida</taxon>
        <taxon>Liliopsida</taxon>
        <taxon>Zingiberales</taxon>
        <taxon>Zingiberaceae</taxon>
        <taxon>Zingiber</taxon>
    </lineage>
</organism>
<keyword evidence="9" id="KW-1185">Reference proteome</keyword>
<dbReference type="SUPFAM" id="SSF48371">
    <property type="entry name" value="ARM repeat"/>
    <property type="match status" value="1"/>
</dbReference>
<evidence type="ECO:0000256" key="3">
    <source>
        <dbReference type="ARBA" id="ARBA00022679"/>
    </source>
</evidence>
<proteinExistence type="predicted"/>
<name>A0A8J5FKT1_ZINOF</name>
<keyword evidence="4 5" id="KW-0833">Ubl conjugation pathway</keyword>
<dbReference type="Gene3D" id="3.30.40.10">
    <property type="entry name" value="Zinc/RING finger domain, C3HC4 (zinc finger)"/>
    <property type="match status" value="1"/>
</dbReference>
<dbReference type="InterPro" id="IPR045185">
    <property type="entry name" value="PUB22/23/24-like"/>
</dbReference>
<evidence type="ECO:0000313" key="8">
    <source>
        <dbReference type="EMBL" id="KAG6488933.1"/>
    </source>
</evidence>